<feature type="compositionally biased region" description="Basic and acidic residues" evidence="7">
    <location>
        <begin position="59"/>
        <end position="88"/>
    </location>
</feature>
<feature type="domain" description="Zinc finger PHD-type" evidence="8">
    <location>
        <begin position="158"/>
        <end position="203"/>
    </location>
</feature>
<evidence type="ECO:0000256" key="2">
    <source>
        <dbReference type="ARBA" id="ARBA00010210"/>
    </source>
</evidence>
<dbReference type="Proteomes" id="UP001146793">
    <property type="component" value="Unassembled WGS sequence"/>
</dbReference>
<comment type="caution">
    <text evidence="9">The sequence shown here is derived from an EMBL/GenBank/DDBJ whole genome shotgun (WGS) entry which is preliminary data.</text>
</comment>
<keyword evidence="6" id="KW-0539">Nucleus</keyword>
<dbReference type="GO" id="GO:0005634">
    <property type="term" value="C:nucleus"/>
    <property type="evidence" value="ECO:0007669"/>
    <property type="project" value="UniProtKB-SubCell"/>
</dbReference>
<evidence type="ECO:0000256" key="1">
    <source>
        <dbReference type="ARBA" id="ARBA00004123"/>
    </source>
</evidence>
<dbReference type="GO" id="GO:0008270">
    <property type="term" value="F:zinc ion binding"/>
    <property type="evidence" value="ECO:0007669"/>
    <property type="project" value="UniProtKB-KW"/>
</dbReference>
<dbReference type="PANTHER" id="PTHR10333">
    <property type="entry name" value="INHIBITOR OF GROWTH PROTEIN"/>
    <property type="match status" value="1"/>
</dbReference>
<dbReference type="SUPFAM" id="SSF57903">
    <property type="entry name" value="FYVE/PHD zinc finger"/>
    <property type="match status" value="1"/>
</dbReference>
<accession>A0AAV8A820</accession>
<sequence>MDEYWSIEQLIAEELEVTFKFLEHTKYLGFLVNNSTIETITYQKKDAFDNSKIITRQSLQKEKEKEKEKEKDNEKENEEEKEKGKKNENSISDYSSDSNDSYLSQYIGSNSNDEDSDDSEDTDDSDDDSSDYSDYDEDSSDSTDDDEGSENEDDYSKFCCGKLLPNDTYILCDNHNCDIKWYHFSCVGITTAPKDEWFCPNCTILRKRHKNSQVDGINDRKRMIKEIASIEPSHQVVHPIWIILPLRYLNKITLKIPYPFTNNFRQKARSKKPMETQIGNFVEHWHYLGTTISRSTNDLRLADELSLIFEKRLPFLHNYYVNNSWEDANGNKNNVEKNNHTKNNNRLHSICFPNQEIEKMLSHFYIYTISPLMNKFKIFFQIIKKSEKPFNFQDREILSFLEKIIFQFCYINHLIFNHWYYTKNI</sequence>
<dbReference type="Gene3D" id="3.30.40.10">
    <property type="entry name" value="Zinc/RING finger domain, C3HC4 (zinc finger)"/>
    <property type="match status" value="1"/>
</dbReference>
<evidence type="ECO:0000313" key="10">
    <source>
        <dbReference type="Proteomes" id="UP001146793"/>
    </source>
</evidence>
<evidence type="ECO:0000256" key="5">
    <source>
        <dbReference type="ARBA" id="ARBA00022833"/>
    </source>
</evidence>
<comment type="similarity">
    <text evidence="2">Belongs to the ING family.</text>
</comment>
<evidence type="ECO:0000259" key="8">
    <source>
        <dbReference type="SMART" id="SM00249"/>
    </source>
</evidence>
<evidence type="ECO:0000313" key="9">
    <source>
        <dbReference type="EMBL" id="KAJ3448942.1"/>
    </source>
</evidence>
<dbReference type="InterPro" id="IPR038437">
    <property type="entry name" value="GINS_Psf3_sf"/>
</dbReference>
<proteinExistence type="inferred from homology"/>
<dbReference type="InterPro" id="IPR013083">
    <property type="entry name" value="Znf_RING/FYVE/PHD"/>
</dbReference>
<dbReference type="InterPro" id="IPR011011">
    <property type="entry name" value="Znf_FYVE_PHD"/>
</dbReference>
<dbReference type="EMBL" id="JANTQA010000015">
    <property type="protein sequence ID" value="KAJ3448942.1"/>
    <property type="molecule type" value="Genomic_DNA"/>
</dbReference>
<gene>
    <name evidence="9" type="ORF">M0812_01430</name>
</gene>
<dbReference type="AlphaFoldDB" id="A0AAV8A820"/>
<evidence type="ECO:0000256" key="3">
    <source>
        <dbReference type="ARBA" id="ARBA00022723"/>
    </source>
</evidence>
<organism evidence="9 10">
    <name type="scientific">Anaeramoeba flamelloides</name>
    <dbReference type="NCBI Taxonomy" id="1746091"/>
    <lineage>
        <taxon>Eukaryota</taxon>
        <taxon>Metamonada</taxon>
        <taxon>Anaeramoebidae</taxon>
        <taxon>Anaeramoeba</taxon>
    </lineage>
</organism>
<reference evidence="9" key="1">
    <citation type="submission" date="2022-08" db="EMBL/GenBank/DDBJ databases">
        <title>Novel sulphate-reducing endosymbionts in the free-living metamonad Anaeramoeba.</title>
        <authorList>
            <person name="Jerlstrom-Hultqvist J."/>
            <person name="Cepicka I."/>
            <person name="Gallot-Lavallee L."/>
            <person name="Salas-Leiva D."/>
            <person name="Curtis B.A."/>
            <person name="Zahonova K."/>
            <person name="Pipaliya S."/>
            <person name="Dacks J."/>
            <person name="Roger A.J."/>
        </authorList>
    </citation>
    <scope>NUCLEOTIDE SEQUENCE</scope>
    <source>
        <strain evidence="9">Busselton2</strain>
    </source>
</reference>
<keyword evidence="4" id="KW-0863">Zinc-finger</keyword>
<dbReference type="SMART" id="SM00249">
    <property type="entry name" value="PHD"/>
    <property type="match status" value="1"/>
</dbReference>
<dbReference type="InterPro" id="IPR028651">
    <property type="entry name" value="ING_fam"/>
</dbReference>
<feature type="compositionally biased region" description="Acidic residues" evidence="7">
    <location>
        <begin position="112"/>
        <end position="152"/>
    </location>
</feature>
<keyword evidence="3" id="KW-0479">Metal-binding</keyword>
<dbReference type="Gene3D" id="1.20.58.2050">
    <property type="match status" value="1"/>
</dbReference>
<feature type="compositionally biased region" description="Low complexity" evidence="7">
    <location>
        <begin position="89"/>
        <end position="111"/>
    </location>
</feature>
<protein>
    <submittedName>
        <fullName evidence="9">Inhibitor of growth protein</fullName>
    </submittedName>
</protein>
<comment type="subcellular location">
    <subcellularLocation>
        <location evidence="1">Nucleus</location>
    </subcellularLocation>
</comment>
<name>A0AAV8A820_9EUKA</name>
<evidence type="ECO:0000256" key="7">
    <source>
        <dbReference type="SAM" id="MobiDB-lite"/>
    </source>
</evidence>
<evidence type="ECO:0000256" key="4">
    <source>
        <dbReference type="ARBA" id="ARBA00022771"/>
    </source>
</evidence>
<feature type="region of interest" description="Disordered" evidence="7">
    <location>
        <begin position="58"/>
        <end position="152"/>
    </location>
</feature>
<evidence type="ECO:0000256" key="6">
    <source>
        <dbReference type="ARBA" id="ARBA00023242"/>
    </source>
</evidence>
<keyword evidence="5" id="KW-0862">Zinc</keyword>
<dbReference type="InterPro" id="IPR001965">
    <property type="entry name" value="Znf_PHD"/>
</dbReference>